<evidence type="ECO:0000256" key="2">
    <source>
        <dbReference type="ARBA" id="ARBA00022801"/>
    </source>
</evidence>
<dbReference type="RefSeq" id="WP_162358345.1">
    <property type="nucleotide sequence ID" value="NZ_CP048209.1"/>
</dbReference>
<dbReference type="Gene3D" id="3.90.79.10">
    <property type="entry name" value="Nucleoside Triphosphate Pyrophosphohydrolase"/>
    <property type="match status" value="1"/>
</dbReference>
<reference evidence="5 6" key="1">
    <citation type="submission" date="2020-01" db="EMBL/GenBank/DDBJ databases">
        <title>Paenibacillus sp. nov., isolated from tomato rhizosphere.</title>
        <authorList>
            <person name="Weon H.-Y."/>
            <person name="Lee S.A."/>
        </authorList>
    </citation>
    <scope>NUCLEOTIDE SEQUENCE [LARGE SCALE GENOMIC DNA]</scope>
    <source>
        <strain evidence="5 6">12200R-189</strain>
    </source>
</reference>
<sequence>MAEQFYRHMGVYGICVMDKKLLVIRKRLGPYTGRFDLPGGRPEPSESLEQAMMREMREETGYVVQTLASIGVCDFDVKWMRQDGATETVHHIAILYEASIDPAEAAGTVEPFEGQDSSGAEWLPIHEAASAACSPLVRQAIAWLSTKTIPVRRASFDYRG</sequence>
<dbReference type="CDD" id="cd04686">
    <property type="entry name" value="NUDIX_Hydrolase"/>
    <property type="match status" value="1"/>
</dbReference>
<dbReference type="PANTHER" id="PTHR43046">
    <property type="entry name" value="GDP-MANNOSE MANNOSYL HYDROLASE"/>
    <property type="match status" value="1"/>
</dbReference>
<protein>
    <submittedName>
        <fullName evidence="5">NUDIX hydrolase</fullName>
    </submittedName>
</protein>
<evidence type="ECO:0000259" key="4">
    <source>
        <dbReference type="PROSITE" id="PS51462"/>
    </source>
</evidence>
<name>A0A6C0FXT9_9BACL</name>
<dbReference type="InterPro" id="IPR020084">
    <property type="entry name" value="NUDIX_hydrolase_CS"/>
</dbReference>
<dbReference type="PANTHER" id="PTHR43046:SF14">
    <property type="entry name" value="MUTT_NUDIX FAMILY PROTEIN"/>
    <property type="match status" value="1"/>
</dbReference>
<evidence type="ECO:0000256" key="1">
    <source>
        <dbReference type="ARBA" id="ARBA00001946"/>
    </source>
</evidence>
<dbReference type="SUPFAM" id="SSF55811">
    <property type="entry name" value="Nudix"/>
    <property type="match status" value="1"/>
</dbReference>
<dbReference type="PRINTS" id="PR00502">
    <property type="entry name" value="NUDIXFAMILY"/>
</dbReference>
<dbReference type="Pfam" id="PF00293">
    <property type="entry name" value="NUDIX"/>
    <property type="match status" value="1"/>
</dbReference>
<keyword evidence="6" id="KW-1185">Reference proteome</keyword>
<dbReference type="EMBL" id="CP048209">
    <property type="protein sequence ID" value="QHT61908.1"/>
    <property type="molecule type" value="Genomic_DNA"/>
</dbReference>
<dbReference type="PROSITE" id="PS00893">
    <property type="entry name" value="NUDIX_BOX"/>
    <property type="match status" value="1"/>
</dbReference>
<organism evidence="5 6">
    <name type="scientific">Paenibacillus lycopersici</name>
    <dbReference type="NCBI Taxonomy" id="2704462"/>
    <lineage>
        <taxon>Bacteria</taxon>
        <taxon>Bacillati</taxon>
        <taxon>Bacillota</taxon>
        <taxon>Bacilli</taxon>
        <taxon>Bacillales</taxon>
        <taxon>Paenibacillaceae</taxon>
        <taxon>Paenibacillus</taxon>
    </lineage>
</organism>
<dbReference type="InterPro" id="IPR020476">
    <property type="entry name" value="Nudix_hydrolase"/>
</dbReference>
<evidence type="ECO:0000313" key="6">
    <source>
        <dbReference type="Proteomes" id="UP000476064"/>
    </source>
</evidence>
<dbReference type="InterPro" id="IPR015797">
    <property type="entry name" value="NUDIX_hydrolase-like_dom_sf"/>
</dbReference>
<evidence type="ECO:0000313" key="5">
    <source>
        <dbReference type="EMBL" id="QHT61908.1"/>
    </source>
</evidence>
<dbReference type="InterPro" id="IPR000086">
    <property type="entry name" value="NUDIX_hydrolase_dom"/>
</dbReference>
<evidence type="ECO:0000256" key="3">
    <source>
        <dbReference type="RuleBase" id="RU003476"/>
    </source>
</evidence>
<dbReference type="Proteomes" id="UP000476064">
    <property type="component" value="Chromosome"/>
</dbReference>
<gene>
    <name evidence="5" type="ORF">GXP70_19260</name>
</gene>
<dbReference type="AlphaFoldDB" id="A0A6C0FXT9"/>
<dbReference type="PROSITE" id="PS51462">
    <property type="entry name" value="NUDIX"/>
    <property type="match status" value="1"/>
</dbReference>
<dbReference type="GO" id="GO:0016787">
    <property type="term" value="F:hydrolase activity"/>
    <property type="evidence" value="ECO:0007669"/>
    <property type="project" value="UniProtKB-KW"/>
</dbReference>
<accession>A0A6C0FXT9</accession>
<keyword evidence="2 3" id="KW-0378">Hydrolase</keyword>
<comment type="similarity">
    <text evidence="3">Belongs to the Nudix hydrolase family.</text>
</comment>
<feature type="domain" description="Nudix hydrolase" evidence="4">
    <location>
        <begin position="6"/>
        <end position="146"/>
    </location>
</feature>
<comment type="cofactor">
    <cofactor evidence="1">
        <name>Mg(2+)</name>
        <dbReference type="ChEBI" id="CHEBI:18420"/>
    </cofactor>
</comment>
<proteinExistence type="inferred from homology"/>
<dbReference type="KEGG" id="plyc:GXP70_19260"/>